<accession>A0A0P0VHV0</accession>
<keyword evidence="2" id="KW-1185">Reference proteome</keyword>
<dbReference type="InParanoid" id="A0A0P0VHV0"/>
<evidence type="ECO:0000313" key="1">
    <source>
        <dbReference type="EMBL" id="BAS78216.1"/>
    </source>
</evidence>
<gene>
    <name evidence="1" type="ordered locus">Os02g0295001</name>
    <name evidence="1" type="ORF">OSNPB_020295001</name>
</gene>
<organism evidence="1 2">
    <name type="scientific">Oryza sativa subsp. japonica</name>
    <name type="common">Rice</name>
    <dbReference type="NCBI Taxonomy" id="39947"/>
    <lineage>
        <taxon>Eukaryota</taxon>
        <taxon>Viridiplantae</taxon>
        <taxon>Streptophyta</taxon>
        <taxon>Embryophyta</taxon>
        <taxon>Tracheophyta</taxon>
        <taxon>Spermatophyta</taxon>
        <taxon>Magnoliopsida</taxon>
        <taxon>Liliopsida</taxon>
        <taxon>Poales</taxon>
        <taxon>Poaceae</taxon>
        <taxon>BOP clade</taxon>
        <taxon>Oryzoideae</taxon>
        <taxon>Oryzeae</taxon>
        <taxon>Oryzinae</taxon>
        <taxon>Oryza</taxon>
        <taxon>Oryza sativa</taxon>
    </lineage>
</organism>
<dbReference type="Proteomes" id="UP000059680">
    <property type="component" value="Chromosome 2"/>
</dbReference>
<proteinExistence type="predicted"/>
<dbReference type="EMBL" id="AP014958">
    <property type="protein sequence ID" value="BAS78216.1"/>
    <property type="molecule type" value="Genomic_DNA"/>
</dbReference>
<sequence>MMSIAGRNMAQIRSADMACDQKGGLHGKELTPEGDFLVAFLRFEDLDCKTRLQYSSSIQIYALFTADKNKTAEQVSNSLSRRGGIGDAECHDTVAPECGGAAGDGAHRWFCCRGRQMDGKKSTSVGAWMRGKRAVPFLLSEGGENSEQMRKSLLARLQVAGCL</sequence>
<protein>
    <submittedName>
        <fullName evidence="1">Os02g0295001 protein</fullName>
    </submittedName>
</protein>
<name>A0A0P0VHV0_ORYSJ</name>
<dbReference type="AlphaFoldDB" id="A0A0P0VHV0"/>
<reference evidence="1 2" key="3">
    <citation type="journal article" date="2013" name="Rice">
        <title>Improvement of the Oryza sativa Nipponbare reference genome using next generation sequence and optical map data.</title>
        <authorList>
            <person name="Kawahara Y."/>
            <person name="de la Bastide M."/>
            <person name="Hamilton J.P."/>
            <person name="Kanamori H."/>
            <person name="McCombie W.R."/>
            <person name="Ouyang S."/>
            <person name="Schwartz D.C."/>
            <person name="Tanaka T."/>
            <person name="Wu J."/>
            <person name="Zhou S."/>
            <person name="Childs K.L."/>
            <person name="Davidson R.M."/>
            <person name="Lin H."/>
            <person name="Quesada-Ocampo L."/>
            <person name="Vaillancourt B."/>
            <person name="Sakai H."/>
            <person name="Lee S.S."/>
            <person name="Kim J."/>
            <person name="Numa H."/>
            <person name="Itoh T."/>
            <person name="Buell C.R."/>
            <person name="Matsumoto T."/>
        </authorList>
    </citation>
    <scope>NUCLEOTIDE SEQUENCE [LARGE SCALE GENOMIC DNA]</scope>
    <source>
        <strain evidence="2">cv. Nipponbare</strain>
    </source>
</reference>
<dbReference type="PaxDb" id="39947-A0A0P0VHV0"/>
<reference evidence="1 2" key="2">
    <citation type="journal article" date="2013" name="Plant Cell Physiol.">
        <title>Rice Annotation Project Database (RAP-DB): an integrative and interactive database for rice genomics.</title>
        <authorList>
            <person name="Sakai H."/>
            <person name="Lee S.S."/>
            <person name="Tanaka T."/>
            <person name="Numa H."/>
            <person name="Kim J."/>
            <person name="Kawahara Y."/>
            <person name="Wakimoto H."/>
            <person name="Yang C.C."/>
            <person name="Iwamoto M."/>
            <person name="Abe T."/>
            <person name="Yamada Y."/>
            <person name="Muto A."/>
            <person name="Inokuchi H."/>
            <person name="Ikemura T."/>
            <person name="Matsumoto T."/>
            <person name="Sasaki T."/>
            <person name="Itoh T."/>
        </authorList>
    </citation>
    <scope>NUCLEOTIDE SEQUENCE [LARGE SCALE GENOMIC DNA]</scope>
    <source>
        <strain evidence="2">cv. Nipponbare</strain>
    </source>
</reference>
<evidence type="ECO:0000313" key="2">
    <source>
        <dbReference type="Proteomes" id="UP000059680"/>
    </source>
</evidence>
<reference evidence="2" key="1">
    <citation type="journal article" date="2005" name="Nature">
        <title>The map-based sequence of the rice genome.</title>
        <authorList>
            <consortium name="International rice genome sequencing project (IRGSP)"/>
            <person name="Matsumoto T."/>
            <person name="Wu J."/>
            <person name="Kanamori H."/>
            <person name="Katayose Y."/>
            <person name="Fujisawa M."/>
            <person name="Namiki N."/>
            <person name="Mizuno H."/>
            <person name="Yamamoto K."/>
            <person name="Antonio B.A."/>
            <person name="Baba T."/>
            <person name="Sakata K."/>
            <person name="Nagamura Y."/>
            <person name="Aoki H."/>
            <person name="Arikawa K."/>
            <person name="Arita K."/>
            <person name="Bito T."/>
            <person name="Chiden Y."/>
            <person name="Fujitsuka N."/>
            <person name="Fukunaka R."/>
            <person name="Hamada M."/>
            <person name="Harada C."/>
            <person name="Hayashi A."/>
            <person name="Hijishita S."/>
            <person name="Honda M."/>
            <person name="Hosokawa S."/>
            <person name="Ichikawa Y."/>
            <person name="Idonuma A."/>
            <person name="Iijima M."/>
            <person name="Ikeda M."/>
            <person name="Ikeno M."/>
            <person name="Ito K."/>
            <person name="Ito S."/>
            <person name="Ito T."/>
            <person name="Ito Y."/>
            <person name="Ito Y."/>
            <person name="Iwabuchi A."/>
            <person name="Kamiya K."/>
            <person name="Karasawa W."/>
            <person name="Kurita K."/>
            <person name="Katagiri S."/>
            <person name="Kikuta A."/>
            <person name="Kobayashi H."/>
            <person name="Kobayashi N."/>
            <person name="Machita K."/>
            <person name="Maehara T."/>
            <person name="Masukawa M."/>
            <person name="Mizubayashi T."/>
            <person name="Mukai Y."/>
            <person name="Nagasaki H."/>
            <person name="Nagata Y."/>
            <person name="Naito S."/>
            <person name="Nakashima M."/>
            <person name="Nakama Y."/>
            <person name="Nakamichi Y."/>
            <person name="Nakamura M."/>
            <person name="Meguro A."/>
            <person name="Negishi M."/>
            <person name="Ohta I."/>
            <person name="Ohta T."/>
            <person name="Okamoto M."/>
            <person name="Ono N."/>
            <person name="Saji S."/>
            <person name="Sakaguchi M."/>
            <person name="Sakai K."/>
            <person name="Shibata M."/>
            <person name="Shimokawa T."/>
            <person name="Song J."/>
            <person name="Takazaki Y."/>
            <person name="Terasawa K."/>
            <person name="Tsugane M."/>
            <person name="Tsuji K."/>
            <person name="Ueda S."/>
            <person name="Waki K."/>
            <person name="Yamagata H."/>
            <person name="Yamamoto M."/>
            <person name="Yamamoto S."/>
            <person name="Yamane H."/>
            <person name="Yoshiki S."/>
            <person name="Yoshihara R."/>
            <person name="Yukawa K."/>
            <person name="Zhong H."/>
            <person name="Yano M."/>
            <person name="Yuan Q."/>
            <person name="Ouyang S."/>
            <person name="Liu J."/>
            <person name="Jones K.M."/>
            <person name="Gansberger K."/>
            <person name="Moffat K."/>
            <person name="Hill J."/>
            <person name="Bera J."/>
            <person name="Fadrosh D."/>
            <person name="Jin S."/>
            <person name="Johri S."/>
            <person name="Kim M."/>
            <person name="Overton L."/>
            <person name="Reardon M."/>
            <person name="Tsitrin T."/>
            <person name="Vuong H."/>
            <person name="Weaver B."/>
            <person name="Ciecko A."/>
            <person name="Tallon L."/>
            <person name="Jackson J."/>
            <person name="Pai G."/>
            <person name="Aken S.V."/>
            <person name="Utterback T."/>
            <person name="Reidmuller S."/>
            <person name="Feldblyum T."/>
            <person name="Hsiao J."/>
            <person name="Zismann V."/>
            <person name="Iobst S."/>
            <person name="de Vazeille A.R."/>
            <person name="Buell C.R."/>
            <person name="Ying K."/>
            <person name="Li Y."/>
            <person name="Lu T."/>
            <person name="Huang Y."/>
            <person name="Zhao Q."/>
            <person name="Feng Q."/>
            <person name="Zhang L."/>
            <person name="Zhu J."/>
            <person name="Weng Q."/>
            <person name="Mu J."/>
            <person name="Lu Y."/>
            <person name="Fan D."/>
            <person name="Liu Y."/>
            <person name="Guan J."/>
            <person name="Zhang Y."/>
            <person name="Yu S."/>
            <person name="Liu X."/>
            <person name="Zhang Y."/>
            <person name="Hong G."/>
            <person name="Han B."/>
            <person name="Choisne N."/>
            <person name="Demange N."/>
            <person name="Orjeda G."/>
            <person name="Samain S."/>
            <person name="Cattolico L."/>
            <person name="Pelletier E."/>
            <person name="Couloux A."/>
            <person name="Segurens B."/>
            <person name="Wincker P."/>
            <person name="D'Hont A."/>
            <person name="Scarpelli C."/>
            <person name="Weissenbach J."/>
            <person name="Salanoubat M."/>
            <person name="Quetier F."/>
            <person name="Yu Y."/>
            <person name="Kim H.R."/>
            <person name="Rambo T."/>
            <person name="Currie J."/>
            <person name="Collura K."/>
            <person name="Luo M."/>
            <person name="Yang T."/>
            <person name="Ammiraju J.S.S."/>
            <person name="Engler F."/>
            <person name="Soderlund C."/>
            <person name="Wing R.A."/>
            <person name="Palmer L.E."/>
            <person name="de la Bastide M."/>
            <person name="Spiegel L."/>
            <person name="Nascimento L."/>
            <person name="Zutavern T."/>
            <person name="O'Shaughnessy A."/>
            <person name="Dike S."/>
            <person name="Dedhia N."/>
            <person name="Preston R."/>
            <person name="Balija V."/>
            <person name="McCombie W.R."/>
            <person name="Chow T."/>
            <person name="Chen H."/>
            <person name="Chung M."/>
            <person name="Chen C."/>
            <person name="Shaw J."/>
            <person name="Wu H."/>
            <person name="Hsiao K."/>
            <person name="Chao Y."/>
            <person name="Chu M."/>
            <person name="Cheng C."/>
            <person name="Hour A."/>
            <person name="Lee P."/>
            <person name="Lin S."/>
            <person name="Lin Y."/>
            <person name="Liou J."/>
            <person name="Liu S."/>
            <person name="Hsing Y."/>
            <person name="Raghuvanshi S."/>
            <person name="Mohanty A."/>
            <person name="Bharti A.K."/>
            <person name="Gaur A."/>
            <person name="Gupta V."/>
            <person name="Kumar D."/>
            <person name="Ravi V."/>
            <person name="Vij S."/>
            <person name="Kapur A."/>
            <person name="Khurana P."/>
            <person name="Khurana P."/>
            <person name="Khurana J.P."/>
            <person name="Tyagi A.K."/>
            <person name="Gaikwad K."/>
            <person name="Singh A."/>
            <person name="Dalal V."/>
            <person name="Srivastava S."/>
            <person name="Dixit A."/>
            <person name="Pal A.K."/>
            <person name="Ghazi I.A."/>
            <person name="Yadav M."/>
            <person name="Pandit A."/>
            <person name="Bhargava A."/>
            <person name="Sureshbabu K."/>
            <person name="Batra K."/>
            <person name="Sharma T.R."/>
            <person name="Mohapatra T."/>
            <person name="Singh N.K."/>
            <person name="Messing J."/>
            <person name="Nelson A.B."/>
            <person name="Fuks G."/>
            <person name="Kavchok S."/>
            <person name="Keizer G."/>
            <person name="Linton E."/>
            <person name="Llaca V."/>
            <person name="Song R."/>
            <person name="Tanyolac B."/>
            <person name="Young S."/>
            <person name="Ho-Il K."/>
            <person name="Hahn J.H."/>
            <person name="Sangsakoo G."/>
            <person name="Vanavichit A."/>
            <person name="de Mattos Luiz.A.T."/>
            <person name="Zimmer P.D."/>
            <person name="Malone G."/>
            <person name="Dellagostin O."/>
            <person name="de Oliveira A.C."/>
            <person name="Bevan M."/>
            <person name="Bancroft I."/>
            <person name="Minx P."/>
            <person name="Cordum H."/>
            <person name="Wilson R."/>
            <person name="Cheng Z."/>
            <person name="Jin W."/>
            <person name="Jiang J."/>
            <person name="Leong S.A."/>
            <person name="Iwama H."/>
            <person name="Gojobori T."/>
            <person name="Itoh T."/>
            <person name="Niimura Y."/>
            <person name="Fujii Y."/>
            <person name="Habara T."/>
            <person name="Sakai H."/>
            <person name="Sato Y."/>
            <person name="Wilson G."/>
            <person name="Kumar K."/>
            <person name="McCouch S."/>
            <person name="Juretic N."/>
            <person name="Hoen D."/>
            <person name="Wright S."/>
            <person name="Bruskiewich R."/>
            <person name="Bureau T."/>
            <person name="Miyao A."/>
            <person name="Hirochika H."/>
            <person name="Nishikawa T."/>
            <person name="Kadowaki K."/>
            <person name="Sugiura M."/>
            <person name="Burr B."/>
            <person name="Sasaki T."/>
        </authorList>
    </citation>
    <scope>NUCLEOTIDE SEQUENCE [LARGE SCALE GENOMIC DNA]</scope>
    <source>
        <strain evidence="2">cv. Nipponbare</strain>
    </source>
</reference>